<name>A0AAJ6B688_9MICO</name>
<dbReference type="PANTHER" id="PTHR10302">
    <property type="entry name" value="SINGLE-STRANDED DNA-BINDING PROTEIN"/>
    <property type="match status" value="1"/>
</dbReference>
<dbReference type="PROSITE" id="PS50935">
    <property type="entry name" value="SSB"/>
    <property type="match status" value="1"/>
</dbReference>
<dbReference type="SUPFAM" id="SSF50249">
    <property type="entry name" value="Nucleic acid-binding proteins"/>
    <property type="match status" value="1"/>
</dbReference>
<dbReference type="Pfam" id="PF00436">
    <property type="entry name" value="SSB"/>
    <property type="match status" value="1"/>
</dbReference>
<dbReference type="NCBIfam" id="TIGR00621">
    <property type="entry name" value="ssb"/>
    <property type="match status" value="1"/>
</dbReference>
<comment type="subunit">
    <text evidence="2">Homotetramer.</text>
</comment>
<dbReference type="InterPro" id="IPR012340">
    <property type="entry name" value="NA-bd_OB-fold"/>
</dbReference>
<evidence type="ECO:0000256" key="2">
    <source>
        <dbReference type="HAMAP-Rule" id="MF_00984"/>
    </source>
</evidence>
<gene>
    <name evidence="5" type="primary">ssb</name>
    <name evidence="5" type="ORF">P0Y48_04640</name>
</gene>
<dbReference type="InterPro" id="IPR000424">
    <property type="entry name" value="Primosome_PriB/ssb"/>
</dbReference>
<reference evidence="5" key="1">
    <citation type="submission" date="2023-03" db="EMBL/GenBank/DDBJ databases">
        <title>Andean soil-derived lignocellulolytic bacterial consortium as a source of novel taxa and putative plastic-active enzymes.</title>
        <authorList>
            <person name="Diaz-Garcia L."/>
            <person name="Chuvochina M."/>
            <person name="Feuerriegel G."/>
            <person name="Bunk B."/>
            <person name="Sproer C."/>
            <person name="Streit W.R."/>
            <person name="Rodriguez L.M."/>
            <person name="Overmann J."/>
            <person name="Jimenez D.J."/>
        </authorList>
    </citation>
    <scope>NUCLEOTIDE SEQUENCE</scope>
    <source>
        <strain evidence="5">MAG 4610</strain>
    </source>
</reference>
<sequence>MSDHITVVGTVVNDPERRQTSAGVPIINFRLASNVRRRDEATGTWVDGHTNWYAVSAYRGLAEHALESVRKGHRVIVSGSFKLREWEANGRQGVAAEIDAVSLGHDLLWGTTVYRRSAESSPAGPNAGASTAGEAESAVHADLSGSWAPVPGEEGTPY</sequence>
<dbReference type="Gene3D" id="2.40.50.140">
    <property type="entry name" value="Nucleic acid-binding proteins"/>
    <property type="match status" value="1"/>
</dbReference>
<organism evidence="5 6">
    <name type="scientific">Candidatus Microbacterium phytovorans</name>
    <dbReference type="NCBI Taxonomy" id="3121374"/>
    <lineage>
        <taxon>Bacteria</taxon>
        <taxon>Bacillati</taxon>
        <taxon>Actinomycetota</taxon>
        <taxon>Actinomycetes</taxon>
        <taxon>Micrococcales</taxon>
        <taxon>Microbacteriaceae</taxon>
        <taxon>Microbacterium</taxon>
    </lineage>
</organism>
<feature type="region of interest" description="Disordered" evidence="4">
    <location>
        <begin position="118"/>
        <end position="158"/>
    </location>
</feature>
<dbReference type="AlphaFoldDB" id="A0AAJ6B688"/>
<dbReference type="EMBL" id="CP119321">
    <property type="protein sequence ID" value="WEK14496.1"/>
    <property type="molecule type" value="Genomic_DNA"/>
</dbReference>
<proteinExistence type="inferred from homology"/>
<feature type="compositionally biased region" description="Low complexity" evidence="4">
    <location>
        <begin position="127"/>
        <end position="138"/>
    </location>
</feature>
<evidence type="ECO:0000256" key="1">
    <source>
        <dbReference type="ARBA" id="ARBA00023125"/>
    </source>
</evidence>
<comment type="caution">
    <text evidence="2">Lacks conserved residue(s) required for the propagation of feature annotation.</text>
</comment>
<dbReference type="HAMAP" id="MF_00984">
    <property type="entry name" value="SSB"/>
    <property type="match status" value="1"/>
</dbReference>
<dbReference type="Proteomes" id="UP001213972">
    <property type="component" value="Chromosome"/>
</dbReference>
<dbReference type="GO" id="GO:0006260">
    <property type="term" value="P:DNA replication"/>
    <property type="evidence" value="ECO:0007669"/>
    <property type="project" value="InterPro"/>
</dbReference>
<dbReference type="CDD" id="cd04496">
    <property type="entry name" value="SSB_OBF"/>
    <property type="match status" value="1"/>
</dbReference>
<evidence type="ECO:0000313" key="6">
    <source>
        <dbReference type="Proteomes" id="UP001213972"/>
    </source>
</evidence>
<dbReference type="PIRSF" id="PIRSF002070">
    <property type="entry name" value="SSB"/>
    <property type="match status" value="1"/>
</dbReference>
<dbReference type="PANTHER" id="PTHR10302:SF0">
    <property type="entry name" value="SINGLE-STRANDED DNA-BINDING PROTEIN, MITOCHONDRIAL"/>
    <property type="match status" value="1"/>
</dbReference>
<evidence type="ECO:0000256" key="3">
    <source>
        <dbReference type="PIRNR" id="PIRNR002070"/>
    </source>
</evidence>
<dbReference type="GO" id="GO:0003697">
    <property type="term" value="F:single-stranded DNA binding"/>
    <property type="evidence" value="ECO:0007669"/>
    <property type="project" value="UniProtKB-UniRule"/>
</dbReference>
<accession>A0AAJ6B688</accession>
<evidence type="ECO:0000256" key="4">
    <source>
        <dbReference type="SAM" id="MobiDB-lite"/>
    </source>
</evidence>
<dbReference type="InterPro" id="IPR011344">
    <property type="entry name" value="ssDNA-bd"/>
</dbReference>
<evidence type="ECO:0000313" key="5">
    <source>
        <dbReference type="EMBL" id="WEK14496.1"/>
    </source>
</evidence>
<dbReference type="GO" id="GO:0009295">
    <property type="term" value="C:nucleoid"/>
    <property type="evidence" value="ECO:0007669"/>
    <property type="project" value="TreeGrafter"/>
</dbReference>
<protein>
    <recommendedName>
        <fullName evidence="2 3">Single-stranded DNA-binding protein</fullName>
        <shortName evidence="2">SSB</shortName>
    </recommendedName>
</protein>
<keyword evidence="1 2" id="KW-0238">DNA-binding</keyword>